<accession>A0A5P2C9V1</accession>
<gene>
    <name evidence="1" type="ORF">DEJ48_39210</name>
</gene>
<dbReference type="OrthoDB" id="3394546at2"/>
<evidence type="ECO:0000313" key="1">
    <source>
        <dbReference type="EMBL" id="QES38628.1"/>
    </source>
</evidence>
<dbReference type="EMBL" id="CP029192">
    <property type="protein sequence ID" value="QES38628.1"/>
    <property type="molecule type" value="Genomic_DNA"/>
</dbReference>
<name>A0A5P2C9V1_STRVZ</name>
<dbReference type="RefSeq" id="WP_150220806.1">
    <property type="nucleotide sequence ID" value="NZ_CP029192.1"/>
</dbReference>
<evidence type="ECO:0000313" key="2">
    <source>
        <dbReference type="Proteomes" id="UP000322927"/>
    </source>
</evidence>
<dbReference type="Proteomes" id="UP000322927">
    <property type="component" value="Chromosome"/>
</dbReference>
<sequence length="105" mass="11952">MTQDDATWHVVRKGTLIGTITVTENDFLWLRGRFIAEPVFAEVKPWFDEVLAILESEDFARFDAAYDRIPQELALVSPSGPVADFLLHIEGDEAWFRWSDEPLGG</sequence>
<proteinExistence type="predicted"/>
<reference evidence="1 2" key="1">
    <citation type="submission" date="2018-05" db="EMBL/GenBank/DDBJ databases">
        <title>Streptomyces venezuelae.</title>
        <authorList>
            <person name="Kim W."/>
            <person name="Lee N."/>
            <person name="Cho B.-K."/>
        </authorList>
    </citation>
    <scope>NUCLEOTIDE SEQUENCE [LARGE SCALE GENOMIC DNA]</scope>
    <source>
        <strain evidence="1 2">ATCC 14584</strain>
    </source>
</reference>
<protein>
    <submittedName>
        <fullName evidence="1">Uncharacterized protein</fullName>
    </submittedName>
</protein>
<organism evidence="1 2">
    <name type="scientific">Streptomyces venezuelae</name>
    <dbReference type="NCBI Taxonomy" id="54571"/>
    <lineage>
        <taxon>Bacteria</taxon>
        <taxon>Bacillati</taxon>
        <taxon>Actinomycetota</taxon>
        <taxon>Actinomycetes</taxon>
        <taxon>Kitasatosporales</taxon>
        <taxon>Streptomycetaceae</taxon>
        <taxon>Streptomyces</taxon>
    </lineage>
</organism>
<dbReference type="AlphaFoldDB" id="A0A5P2C9V1"/>